<reference evidence="1 2" key="1">
    <citation type="submission" date="2018-11" db="EMBL/GenBank/DDBJ databases">
        <authorList>
            <consortium name="Pathogen Informatics"/>
        </authorList>
    </citation>
    <scope>NUCLEOTIDE SEQUENCE [LARGE SCALE GENOMIC DNA]</scope>
</reference>
<protein>
    <submittedName>
        <fullName evidence="1">Uncharacterized protein</fullName>
    </submittedName>
</protein>
<dbReference type="InterPro" id="IPR035892">
    <property type="entry name" value="C2_domain_sf"/>
</dbReference>
<dbReference type="OrthoDB" id="18896at2759"/>
<accession>A0A3P7LVI9</accession>
<keyword evidence="2" id="KW-1185">Reference proteome</keyword>
<feature type="non-terminal residue" evidence="1">
    <location>
        <position position="1"/>
    </location>
</feature>
<proteinExistence type="predicted"/>
<gene>
    <name evidence="1" type="ORF">DILT_LOCUS6052</name>
</gene>
<dbReference type="EMBL" id="UYRU01048692">
    <property type="protein sequence ID" value="VDN10221.1"/>
    <property type="molecule type" value="Genomic_DNA"/>
</dbReference>
<evidence type="ECO:0000313" key="1">
    <source>
        <dbReference type="EMBL" id="VDN10221.1"/>
    </source>
</evidence>
<dbReference type="Proteomes" id="UP000281553">
    <property type="component" value="Unassembled WGS sequence"/>
</dbReference>
<dbReference type="AlphaFoldDB" id="A0A3P7LVI9"/>
<name>A0A3P7LVI9_DIBLA</name>
<dbReference type="Gene3D" id="2.60.40.150">
    <property type="entry name" value="C2 domain"/>
    <property type="match status" value="1"/>
</dbReference>
<evidence type="ECO:0000313" key="2">
    <source>
        <dbReference type="Proteomes" id="UP000281553"/>
    </source>
</evidence>
<sequence>CAVVRPYGLSEPFSGGAEFTRNDLYVTLLSGNFEKSGKKNDFTVEVEVTLRDAAGHVVSFAAQQLLRITLPWRPEAAFEPTATRYSQSESLGGDSVNELMEAQSPGAVCTPAGLVPGVHLRFLRIFKTDTGIKRVPVVISQFCYAVYHYLMAPGEVTLRKCKF</sequence>
<organism evidence="1 2">
    <name type="scientific">Dibothriocephalus latus</name>
    <name type="common">Fish tapeworm</name>
    <name type="synonym">Diphyllobothrium latum</name>
    <dbReference type="NCBI Taxonomy" id="60516"/>
    <lineage>
        <taxon>Eukaryota</taxon>
        <taxon>Metazoa</taxon>
        <taxon>Spiralia</taxon>
        <taxon>Lophotrochozoa</taxon>
        <taxon>Platyhelminthes</taxon>
        <taxon>Cestoda</taxon>
        <taxon>Eucestoda</taxon>
        <taxon>Diphyllobothriidea</taxon>
        <taxon>Diphyllobothriidae</taxon>
        <taxon>Dibothriocephalus</taxon>
    </lineage>
</organism>